<organism evidence="10 11">
    <name type="scientific">Terrapene triunguis</name>
    <name type="common">Three-toed box turtle</name>
    <dbReference type="NCBI Taxonomy" id="2587831"/>
    <lineage>
        <taxon>Eukaryota</taxon>
        <taxon>Metazoa</taxon>
        <taxon>Chordata</taxon>
        <taxon>Craniata</taxon>
        <taxon>Vertebrata</taxon>
        <taxon>Euteleostomi</taxon>
        <taxon>Archelosauria</taxon>
        <taxon>Testudinata</taxon>
        <taxon>Testudines</taxon>
        <taxon>Cryptodira</taxon>
        <taxon>Durocryptodira</taxon>
        <taxon>Testudinoidea</taxon>
        <taxon>Emydidae</taxon>
        <taxon>Terrapene</taxon>
    </lineage>
</organism>
<evidence type="ECO:0000256" key="1">
    <source>
        <dbReference type="ARBA" id="ARBA00004141"/>
    </source>
</evidence>
<keyword evidence="5 9" id="KW-1133">Transmembrane helix</keyword>
<accession>A0A674JQW9</accession>
<dbReference type="PANTHER" id="PTHR11432:SF3">
    <property type="entry name" value="NADH-UBIQUINONE OXIDOREDUCTASE CHAIN 1"/>
    <property type="match status" value="1"/>
</dbReference>
<dbReference type="InterPro" id="IPR001694">
    <property type="entry name" value="NADH_UbQ_OxRdtase_su1/FPO"/>
</dbReference>
<dbReference type="GO" id="GO:0003954">
    <property type="term" value="F:NADH dehydrogenase activity"/>
    <property type="evidence" value="ECO:0007669"/>
    <property type="project" value="TreeGrafter"/>
</dbReference>
<keyword evidence="6 9" id="KW-0472">Membrane</keyword>
<evidence type="ECO:0000256" key="5">
    <source>
        <dbReference type="ARBA" id="ARBA00022989"/>
    </source>
</evidence>
<dbReference type="GeneTree" id="ENSGT00990000207388"/>
<dbReference type="InParanoid" id="A0A674JQW9"/>
<feature type="transmembrane region" description="Helical" evidence="9">
    <location>
        <begin position="72"/>
        <end position="91"/>
    </location>
</feature>
<evidence type="ECO:0000256" key="2">
    <source>
        <dbReference type="ARBA" id="ARBA00010535"/>
    </source>
</evidence>
<evidence type="ECO:0000313" key="11">
    <source>
        <dbReference type="Proteomes" id="UP000472274"/>
    </source>
</evidence>
<protein>
    <recommendedName>
        <fullName evidence="3">NADH-ubiquinone oxidoreductase chain 1</fullName>
    </recommendedName>
    <alternativeName>
        <fullName evidence="7">NADH dehydrogenase subunit 1</fullName>
    </alternativeName>
</protein>
<evidence type="ECO:0000256" key="6">
    <source>
        <dbReference type="ARBA" id="ARBA00023136"/>
    </source>
</evidence>
<comment type="similarity">
    <text evidence="2 8">Belongs to the complex I subunit 1 family.</text>
</comment>
<keyword evidence="8" id="KW-0520">NAD</keyword>
<keyword evidence="11" id="KW-1185">Reference proteome</keyword>
<keyword evidence="4 8" id="KW-0812">Transmembrane</keyword>
<dbReference type="PANTHER" id="PTHR11432">
    <property type="entry name" value="NADH DEHYDROGENASE SUBUNIT 1"/>
    <property type="match status" value="1"/>
</dbReference>
<evidence type="ECO:0000256" key="3">
    <source>
        <dbReference type="ARBA" id="ARBA00021009"/>
    </source>
</evidence>
<dbReference type="Proteomes" id="UP000472274">
    <property type="component" value="Unplaced"/>
</dbReference>
<reference evidence="10" key="2">
    <citation type="submission" date="2025-09" db="UniProtKB">
        <authorList>
            <consortium name="Ensembl"/>
        </authorList>
    </citation>
    <scope>IDENTIFICATION</scope>
</reference>
<evidence type="ECO:0000256" key="7">
    <source>
        <dbReference type="ARBA" id="ARBA00031024"/>
    </source>
</evidence>
<comment type="subcellular location">
    <subcellularLocation>
        <location evidence="1">Membrane</location>
        <topology evidence="1">Multi-pass membrane protein</topology>
    </subcellularLocation>
    <subcellularLocation>
        <location evidence="8">Mitochondrion inner membrane</location>
        <topology evidence="8">Multi-pass membrane protein</topology>
    </subcellularLocation>
</comment>
<dbReference type="GO" id="GO:0005743">
    <property type="term" value="C:mitochondrial inner membrane"/>
    <property type="evidence" value="ECO:0007669"/>
    <property type="project" value="UniProtKB-SubCell"/>
</dbReference>
<evidence type="ECO:0000256" key="8">
    <source>
        <dbReference type="RuleBase" id="RU000471"/>
    </source>
</evidence>
<dbReference type="AlphaFoldDB" id="A0A674JQW9"/>
<dbReference type="Pfam" id="PF00146">
    <property type="entry name" value="NADHdh"/>
    <property type="match status" value="1"/>
</dbReference>
<name>A0A674JQW9_9SAUR</name>
<evidence type="ECO:0000313" key="10">
    <source>
        <dbReference type="Ensembl" id="ENSTMTP00000023113.1"/>
    </source>
</evidence>
<evidence type="ECO:0000256" key="9">
    <source>
        <dbReference type="SAM" id="Phobius"/>
    </source>
</evidence>
<dbReference type="Ensembl" id="ENSTMTT00000023929.1">
    <property type="protein sequence ID" value="ENSTMTP00000023113.1"/>
    <property type="gene ID" value="ENSTMTG00000016857.1"/>
</dbReference>
<sequence>MGSRFKTNKRKFFFTQHTHGHSYVLAFFTLVERKDLGYIQLRKDPNIVGPYGLRLPVAGGVKLFIKEPIYPLRLSLALFTLAPILALLLALSI</sequence>
<dbReference type="GO" id="GO:0009060">
    <property type="term" value="P:aerobic respiration"/>
    <property type="evidence" value="ECO:0007669"/>
    <property type="project" value="TreeGrafter"/>
</dbReference>
<reference evidence="10" key="1">
    <citation type="submission" date="2025-08" db="UniProtKB">
        <authorList>
            <consortium name="Ensembl"/>
        </authorList>
    </citation>
    <scope>IDENTIFICATION</scope>
</reference>
<evidence type="ECO:0000256" key="4">
    <source>
        <dbReference type="ARBA" id="ARBA00022692"/>
    </source>
</evidence>
<proteinExistence type="inferred from homology"/>